<dbReference type="InterPro" id="IPR037401">
    <property type="entry name" value="SnoaL-like"/>
</dbReference>
<dbReference type="PANTHER" id="PTHR34957">
    <property type="entry name" value="NUCLEAR TRANSPORT FACTOR 2 (NTF2) FAMILY PROTEIN"/>
    <property type="match status" value="1"/>
</dbReference>
<evidence type="ECO:0008006" key="5">
    <source>
        <dbReference type="Google" id="ProtNLM"/>
    </source>
</evidence>
<dbReference type="Pfam" id="PF02151">
    <property type="entry name" value="UVR"/>
    <property type="match status" value="1"/>
</dbReference>
<accession>A0A2G5E8B5</accession>
<evidence type="ECO:0000313" key="4">
    <source>
        <dbReference type="Proteomes" id="UP000230069"/>
    </source>
</evidence>
<feature type="domain" description="SnoaL-like" evidence="2">
    <location>
        <begin position="211"/>
        <end position="328"/>
    </location>
</feature>
<organism evidence="3 4">
    <name type="scientific">Aquilegia coerulea</name>
    <name type="common">Rocky mountain columbine</name>
    <dbReference type="NCBI Taxonomy" id="218851"/>
    <lineage>
        <taxon>Eukaryota</taxon>
        <taxon>Viridiplantae</taxon>
        <taxon>Streptophyta</taxon>
        <taxon>Embryophyta</taxon>
        <taxon>Tracheophyta</taxon>
        <taxon>Spermatophyta</taxon>
        <taxon>Magnoliopsida</taxon>
        <taxon>Ranunculales</taxon>
        <taxon>Ranunculaceae</taxon>
        <taxon>Thalictroideae</taxon>
        <taxon>Aquilegia</taxon>
    </lineage>
</organism>
<name>A0A2G5E8B5_AQUCA</name>
<dbReference type="InterPro" id="IPR001943">
    <property type="entry name" value="UVR_dom"/>
</dbReference>
<dbReference type="InParanoid" id="A0A2G5E8B5"/>
<dbReference type="EMBL" id="KZ305028">
    <property type="protein sequence ID" value="PIA51797.1"/>
    <property type="molecule type" value="Genomic_DNA"/>
</dbReference>
<dbReference type="FunCoup" id="A0A2G5E8B5">
    <property type="interactions" value="1191"/>
</dbReference>
<dbReference type="Gene3D" id="3.10.450.50">
    <property type="match status" value="1"/>
</dbReference>
<evidence type="ECO:0000313" key="3">
    <source>
        <dbReference type="EMBL" id="PIA51797.1"/>
    </source>
</evidence>
<dbReference type="Pfam" id="PF13474">
    <property type="entry name" value="SnoaL_3"/>
    <property type="match status" value="1"/>
</dbReference>
<gene>
    <name evidence="3" type="ORF">AQUCO_01100576v1</name>
</gene>
<sequence length="331" mass="37438">MDTKLHTNNYSFKGAARKQFSTSNKSQKPFFCLIYSAPPLSLSSLSLSLSLPNFQLRIKSLNSHHLLSVSFETATGDAFDPHKFNNMSCINNFGTLCFSSSRFSKQHEFSTHNFSFTKRRGLFLPWGFSDTLITNYGKPTRHSLISHKYRQSVCCVKSEDSDGNLIGQGTILDEQTLERELQVAVEEENYAQAAKIRDSLRFLQEDSKAAVLAANARFYNCFREGDLAAMRALWAKRDNICCVHPGVSGISGYDYVMGSWDYVCAEYDFPLEIEVKDVEIFVKGDVGYVTCTETVKTKGTSNWGKQFATNVFERINGQWFICIHHASFVEL</sequence>
<dbReference type="PANTHER" id="PTHR34957:SF1">
    <property type="entry name" value="NUCLEAR TRANSPORT FACTOR 2 (NTF2) FAMILY PROTEIN"/>
    <property type="match status" value="1"/>
</dbReference>
<protein>
    <recommendedName>
        <fullName evidence="5">SnoaL-like domain-containing protein</fullName>
    </recommendedName>
</protein>
<dbReference type="Proteomes" id="UP000230069">
    <property type="component" value="Unassembled WGS sequence"/>
</dbReference>
<evidence type="ECO:0000259" key="1">
    <source>
        <dbReference type="Pfam" id="PF02151"/>
    </source>
</evidence>
<reference evidence="3 4" key="1">
    <citation type="submission" date="2017-09" db="EMBL/GenBank/DDBJ databases">
        <title>WGS assembly of Aquilegia coerulea Goldsmith.</title>
        <authorList>
            <person name="Hodges S."/>
            <person name="Kramer E."/>
            <person name="Nordborg M."/>
            <person name="Tomkins J."/>
            <person name="Borevitz J."/>
            <person name="Derieg N."/>
            <person name="Yan J."/>
            <person name="Mihaltcheva S."/>
            <person name="Hayes R.D."/>
            <person name="Rokhsar D."/>
        </authorList>
    </citation>
    <scope>NUCLEOTIDE SEQUENCE [LARGE SCALE GENOMIC DNA]</scope>
    <source>
        <strain evidence="4">cv. Goldsmith</strain>
    </source>
</reference>
<dbReference type="SUPFAM" id="SSF54427">
    <property type="entry name" value="NTF2-like"/>
    <property type="match status" value="1"/>
</dbReference>
<feature type="domain" description="UVR" evidence="1">
    <location>
        <begin position="176"/>
        <end position="205"/>
    </location>
</feature>
<dbReference type="InterPro" id="IPR032710">
    <property type="entry name" value="NTF2-like_dom_sf"/>
</dbReference>
<keyword evidence="4" id="KW-1185">Reference proteome</keyword>
<dbReference type="AlphaFoldDB" id="A0A2G5E8B5"/>
<dbReference type="OrthoDB" id="2335338at2759"/>
<proteinExistence type="predicted"/>
<evidence type="ECO:0000259" key="2">
    <source>
        <dbReference type="Pfam" id="PF13474"/>
    </source>
</evidence>